<proteinExistence type="predicted"/>
<dbReference type="KEGG" id="rub:GBA63_07450"/>
<keyword evidence="2" id="KW-1185">Reference proteome</keyword>
<evidence type="ECO:0000313" key="2">
    <source>
        <dbReference type="Proteomes" id="UP000501452"/>
    </source>
</evidence>
<name>A0A6G8Q856_9ACTN</name>
<evidence type="ECO:0000313" key="1">
    <source>
        <dbReference type="EMBL" id="QIN82497.1"/>
    </source>
</evidence>
<dbReference type="RefSeq" id="WP_166174898.1">
    <property type="nucleotide sequence ID" value="NZ_CP045119.1"/>
</dbReference>
<gene>
    <name evidence="1" type="ORF">GBA63_07450</name>
</gene>
<dbReference type="InterPro" id="IPR045633">
    <property type="entry name" value="DUF6414"/>
</dbReference>
<organism evidence="1 2">
    <name type="scientific">Rubrobacter tropicus</name>
    <dbReference type="NCBI Taxonomy" id="2653851"/>
    <lineage>
        <taxon>Bacteria</taxon>
        <taxon>Bacillati</taxon>
        <taxon>Actinomycetota</taxon>
        <taxon>Rubrobacteria</taxon>
        <taxon>Rubrobacterales</taxon>
        <taxon>Rubrobacteraceae</taxon>
        <taxon>Rubrobacter</taxon>
    </lineage>
</organism>
<protein>
    <submittedName>
        <fullName evidence="1">Uncharacterized protein</fullName>
    </submittedName>
</protein>
<dbReference type="Pfam" id="PF19952">
    <property type="entry name" value="DUF6414"/>
    <property type="match status" value="1"/>
</dbReference>
<sequence>MLLLRDYEYIDVARITDYLSSVDPGVANELTQRIKSNTGVNVSGGINIQAFKLGGGARKGDESEVQQTIRVYAQHMFSRLYDEVQKAGAIQTVDLDTPLEMDGLSRSSVLEVTRDFRPSPLHQMLDSFTGIVDRMKSLGMESELGDEANMEQIMRIVGWLRGEEGSNEVPMFSKADEDGDASVVFVARENFVLGMGTEFRGEMTLFGKVQELVPAGSSIDLIDLLKVLPPGVRGANGFGGTLKDAIHDFMGEWPKELGGPIERDEVVVQGPAVVVTPVAAYTV</sequence>
<dbReference type="EMBL" id="CP045119">
    <property type="protein sequence ID" value="QIN82497.1"/>
    <property type="molecule type" value="Genomic_DNA"/>
</dbReference>
<accession>A0A6G8Q856</accession>
<reference evidence="1 2" key="1">
    <citation type="submission" date="2019-10" db="EMBL/GenBank/DDBJ databases">
        <title>Rubrobacter sp nov SCSIO 52090 isolated from a deep-sea sediment in the South China Sea.</title>
        <authorList>
            <person name="Chen R.W."/>
        </authorList>
    </citation>
    <scope>NUCLEOTIDE SEQUENCE [LARGE SCALE GENOMIC DNA]</scope>
    <source>
        <strain evidence="1 2">SCSIO 52909</strain>
    </source>
</reference>
<dbReference type="Proteomes" id="UP000501452">
    <property type="component" value="Chromosome"/>
</dbReference>
<dbReference type="AlphaFoldDB" id="A0A6G8Q856"/>